<gene>
    <name evidence="1" type="ORF">CIGN_0024</name>
</gene>
<protein>
    <submittedName>
        <fullName evidence="1">Lipoprotein</fullName>
    </submittedName>
</protein>
<keyword evidence="1" id="KW-0449">Lipoprotein</keyword>
<accession>A0A1X9SQ83</accession>
<dbReference type="OrthoDB" id="5373103at2"/>
<evidence type="ECO:0000313" key="2">
    <source>
        <dbReference type="Proteomes" id="UP000194309"/>
    </source>
</evidence>
<sequence>MNIYKFGSKFTTLTLLSALIFGCGTTQPKRSSGVLFSFITPQIRISDTGFIHSYTNGTQVQIYNSGTLTLNLKLAQNICINSACMSRKSFNIKYLNSPHYNEILDDIITQRAIYDSANLIQTDCGFTQDFSSFRYEVCNKTAKFIDSKNNIKIIIRELQ</sequence>
<dbReference type="EMBL" id="CP018788">
    <property type="protein sequence ID" value="ARQ98368.1"/>
    <property type="molecule type" value="Genomic_DNA"/>
</dbReference>
<accession>A0A381D686</accession>
<name>A0A1X9SQ83_9BACT</name>
<dbReference type="KEGG" id="cdev:CIGN_0024"/>
<dbReference type="Proteomes" id="UP000194309">
    <property type="component" value="Chromosome"/>
</dbReference>
<dbReference type="AlphaFoldDB" id="A0A1X9SQ83"/>
<dbReference type="PROSITE" id="PS51257">
    <property type="entry name" value="PROKAR_LIPOPROTEIN"/>
    <property type="match status" value="1"/>
</dbReference>
<proteinExistence type="predicted"/>
<keyword evidence="2" id="KW-1185">Reference proteome</keyword>
<evidence type="ECO:0000313" key="1">
    <source>
        <dbReference type="EMBL" id="ARQ98368.1"/>
    </source>
</evidence>
<organism evidence="1 2">
    <name type="scientific">Campylobacter devanensis</name>
    <dbReference type="NCBI Taxonomy" id="3161138"/>
    <lineage>
        <taxon>Bacteria</taxon>
        <taxon>Pseudomonadati</taxon>
        <taxon>Campylobacterota</taxon>
        <taxon>Epsilonproteobacteria</taxon>
        <taxon>Campylobacterales</taxon>
        <taxon>Campylobacteraceae</taxon>
        <taxon>Campylobacter</taxon>
    </lineage>
</organism>
<reference evidence="1 2" key="1">
    <citation type="journal article" date="2017" name="Genome Biol. Evol.">
        <title>Comparative Genomic Analysis Identifies a Campylobacter Clade Deficient in Selenium Metabolism.</title>
        <authorList>
            <person name="Miller W.G."/>
            <person name="Yee E."/>
            <person name="Lopes B.S."/>
            <person name="Chapman M.H."/>
            <person name="Huynh S."/>
            <person name="Bono J.L."/>
            <person name="Parker C.T."/>
            <person name="Strachan N.J.C."/>
            <person name="Forbes K.J."/>
        </authorList>
    </citation>
    <scope>NUCLEOTIDE SEQUENCE [LARGE SCALE GENOMIC DNA]</scope>
    <source>
        <strain evidence="1 2">NCTC 13003</strain>
    </source>
</reference>